<dbReference type="STRING" id="59895.A0A103Y1F1"/>
<dbReference type="PANTHER" id="PTHR31115">
    <property type="entry name" value="OS05G0107300 PROTEIN"/>
    <property type="match status" value="1"/>
</dbReference>
<organism evidence="2 3">
    <name type="scientific">Cynara cardunculus var. scolymus</name>
    <name type="common">Globe artichoke</name>
    <name type="synonym">Cynara scolymus</name>
    <dbReference type="NCBI Taxonomy" id="59895"/>
    <lineage>
        <taxon>Eukaryota</taxon>
        <taxon>Viridiplantae</taxon>
        <taxon>Streptophyta</taxon>
        <taxon>Embryophyta</taxon>
        <taxon>Tracheophyta</taxon>
        <taxon>Spermatophyta</taxon>
        <taxon>Magnoliopsida</taxon>
        <taxon>eudicotyledons</taxon>
        <taxon>Gunneridae</taxon>
        <taxon>Pentapetalae</taxon>
        <taxon>asterids</taxon>
        <taxon>campanulids</taxon>
        <taxon>Asterales</taxon>
        <taxon>Asteraceae</taxon>
        <taxon>Carduoideae</taxon>
        <taxon>Cardueae</taxon>
        <taxon>Carduinae</taxon>
        <taxon>Cynara</taxon>
    </lineage>
</organism>
<feature type="region of interest" description="Disordered" evidence="1">
    <location>
        <begin position="125"/>
        <end position="172"/>
    </location>
</feature>
<feature type="region of interest" description="Disordered" evidence="1">
    <location>
        <begin position="70"/>
        <end position="98"/>
    </location>
</feature>
<reference evidence="2 3" key="1">
    <citation type="journal article" date="2016" name="Sci. Rep.">
        <title>The genome sequence of the outbreeding globe artichoke constructed de novo incorporating a phase-aware low-pass sequencing strategy of F1 progeny.</title>
        <authorList>
            <person name="Scaglione D."/>
            <person name="Reyes-Chin-Wo S."/>
            <person name="Acquadro A."/>
            <person name="Froenicke L."/>
            <person name="Portis E."/>
            <person name="Beitel C."/>
            <person name="Tirone M."/>
            <person name="Mauro R."/>
            <person name="Lo Monaco A."/>
            <person name="Mauromicale G."/>
            <person name="Faccioli P."/>
            <person name="Cattivelli L."/>
            <person name="Rieseberg L."/>
            <person name="Michelmore R."/>
            <person name="Lanteri S."/>
        </authorList>
    </citation>
    <scope>NUCLEOTIDE SEQUENCE [LARGE SCALE GENOMIC DNA]</scope>
    <source>
        <strain evidence="2">2C</strain>
    </source>
</reference>
<dbReference type="Proteomes" id="UP000243975">
    <property type="component" value="Unassembled WGS sequence"/>
</dbReference>
<dbReference type="PANTHER" id="PTHR31115:SF2">
    <property type="entry name" value="OS05G0107300 PROTEIN"/>
    <property type="match status" value="1"/>
</dbReference>
<dbReference type="Gramene" id="KVI00762">
    <property type="protein sequence ID" value="KVI00762"/>
    <property type="gene ID" value="Ccrd_020985"/>
</dbReference>
<gene>
    <name evidence="2" type="ORF">Ccrd_020985</name>
</gene>
<feature type="non-terminal residue" evidence="2">
    <location>
        <position position="172"/>
    </location>
</feature>
<accession>A0A103Y1F1</accession>
<dbReference type="AlphaFoldDB" id="A0A103Y1F1"/>
<proteinExistence type="predicted"/>
<evidence type="ECO:0000256" key="1">
    <source>
        <dbReference type="SAM" id="MobiDB-lite"/>
    </source>
</evidence>
<sequence>DWFISVSISVGDLFAQVQKKQPWADPKTVKAEFRSNGLRRQPVAMIKDRDLLKDNGGESDMLEENIQKLPGRGEGWDKKTKGKRSVGTVFTRPMDSNGEQKTIVQNKVVSEHGLLLLIDEDKHKANATEELEQQPSPKKMITTNGSVVSESNDKSMVQGKVGESEANTSFKL</sequence>
<name>A0A103Y1F1_CYNCS</name>
<dbReference type="EMBL" id="LEKV01003280">
    <property type="protein sequence ID" value="KVI00762.1"/>
    <property type="molecule type" value="Genomic_DNA"/>
</dbReference>
<evidence type="ECO:0000313" key="2">
    <source>
        <dbReference type="EMBL" id="KVI00762.1"/>
    </source>
</evidence>
<feature type="compositionally biased region" description="Polar residues" evidence="1">
    <location>
        <begin position="133"/>
        <end position="150"/>
    </location>
</feature>
<evidence type="ECO:0000313" key="3">
    <source>
        <dbReference type="Proteomes" id="UP000243975"/>
    </source>
</evidence>
<protein>
    <submittedName>
        <fullName evidence="2">Uncharacterized protein</fullName>
    </submittedName>
</protein>
<keyword evidence="3" id="KW-1185">Reference proteome</keyword>
<comment type="caution">
    <text evidence="2">The sequence shown here is derived from an EMBL/GenBank/DDBJ whole genome shotgun (WGS) entry which is preliminary data.</text>
</comment>